<dbReference type="AlphaFoldDB" id="A0A9K3KPX0"/>
<evidence type="ECO:0000313" key="5">
    <source>
        <dbReference type="Proteomes" id="UP000693970"/>
    </source>
</evidence>
<dbReference type="EMBL" id="JAGRRH010000006">
    <property type="protein sequence ID" value="KAG7367868.1"/>
    <property type="molecule type" value="Genomic_DNA"/>
</dbReference>
<name>A0A9K3KPX0_9STRA</name>
<feature type="region of interest" description="Disordered" evidence="2">
    <location>
        <begin position="436"/>
        <end position="469"/>
    </location>
</feature>
<evidence type="ECO:0000313" key="4">
    <source>
        <dbReference type="EMBL" id="KAG7367868.1"/>
    </source>
</evidence>
<gene>
    <name evidence="3" type="ORF">IV203_015949</name>
    <name evidence="4" type="ORF">IV203_030611</name>
</gene>
<organism evidence="3 5">
    <name type="scientific">Nitzschia inconspicua</name>
    <dbReference type="NCBI Taxonomy" id="303405"/>
    <lineage>
        <taxon>Eukaryota</taxon>
        <taxon>Sar</taxon>
        <taxon>Stramenopiles</taxon>
        <taxon>Ochrophyta</taxon>
        <taxon>Bacillariophyta</taxon>
        <taxon>Bacillariophyceae</taxon>
        <taxon>Bacillariophycidae</taxon>
        <taxon>Bacillariales</taxon>
        <taxon>Bacillariaceae</taxon>
        <taxon>Nitzschia</taxon>
    </lineage>
</organism>
<protein>
    <submittedName>
        <fullName evidence="3">Uncharacterized protein</fullName>
    </submittedName>
</protein>
<evidence type="ECO:0000256" key="2">
    <source>
        <dbReference type="SAM" id="MobiDB-lite"/>
    </source>
</evidence>
<feature type="compositionally biased region" description="Basic and acidic residues" evidence="2">
    <location>
        <begin position="94"/>
        <end position="109"/>
    </location>
</feature>
<dbReference type="Proteomes" id="UP000693970">
    <property type="component" value="Unassembled WGS sequence"/>
</dbReference>
<feature type="compositionally biased region" description="Low complexity" evidence="2">
    <location>
        <begin position="53"/>
        <end position="68"/>
    </location>
</feature>
<comment type="caution">
    <text evidence="3">The sequence shown here is derived from an EMBL/GenBank/DDBJ whole genome shotgun (WGS) entry which is preliminary data.</text>
</comment>
<feature type="region of interest" description="Disordered" evidence="2">
    <location>
        <begin position="217"/>
        <end position="236"/>
    </location>
</feature>
<reference evidence="3" key="2">
    <citation type="submission" date="2021-04" db="EMBL/GenBank/DDBJ databases">
        <authorList>
            <person name="Podell S."/>
        </authorList>
    </citation>
    <scope>NUCLEOTIDE SEQUENCE</scope>
    <source>
        <strain evidence="3">Hildebrandi</strain>
    </source>
</reference>
<feature type="region of interest" description="Disordered" evidence="2">
    <location>
        <begin position="265"/>
        <end position="285"/>
    </location>
</feature>
<evidence type="ECO:0000256" key="1">
    <source>
        <dbReference type="SAM" id="Coils"/>
    </source>
</evidence>
<dbReference type="PANTHER" id="PTHR20916:SF18">
    <property type="entry name" value="IPT_TIG DOMAIN-CONTAINING PROTEIN"/>
    <property type="match status" value="1"/>
</dbReference>
<feature type="compositionally biased region" description="Low complexity" evidence="2">
    <location>
        <begin position="276"/>
        <end position="285"/>
    </location>
</feature>
<evidence type="ECO:0000313" key="3">
    <source>
        <dbReference type="EMBL" id="KAG7347244.1"/>
    </source>
</evidence>
<reference evidence="3" key="1">
    <citation type="journal article" date="2021" name="Sci. Rep.">
        <title>Diploid genomic architecture of Nitzschia inconspicua, an elite biomass production diatom.</title>
        <authorList>
            <person name="Oliver A."/>
            <person name="Podell S."/>
            <person name="Pinowska A."/>
            <person name="Traller J.C."/>
            <person name="Smith S.R."/>
            <person name="McClure R."/>
            <person name="Beliaev A."/>
            <person name="Bohutskyi P."/>
            <person name="Hill E.A."/>
            <person name="Rabines A."/>
            <person name="Zheng H."/>
            <person name="Allen L.Z."/>
            <person name="Kuo A."/>
            <person name="Grigoriev I.V."/>
            <person name="Allen A.E."/>
            <person name="Hazlebeck D."/>
            <person name="Allen E.E."/>
        </authorList>
    </citation>
    <scope>NUCLEOTIDE SEQUENCE</scope>
    <source>
        <strain evidence="3">Hildebrandi</strain>
    </source>
</reference>
<accession>A0A9K3KPX0</accession>
<proteinExistence type="predicted"/>
<sequence>MLSWIPRHNPKVSGGSFAKFNTVNDVSNAKQEISRSTQERRNQIPGEFPRLNSTSPTSSPKSVISSRSNLGLICEEDGETKDRQQEQVHLTESSIRERDQTNKDLKKRNNDMQIDLEHRNDDNDDVAESSVFGGLVDSTISATATTTTSDQPRFVPMPPPKTNHHHNDNDNVYQIQQSQMKRVLYKAACQMKQQGGRTEHTANTSKANKLHEITANNDTKGSTLLGNNESTDNSSLGIKSVRDTVRSMEAVNKGNLTLLRDREKTNDGIGMSTDTNCSNNNNKNRQGQQQTIQTLHPMLLGVHRDQVKMSATTFQRASQVLQDDLDRAQTLVQTLEEQLDRAYQRREEALLRYEEAHAKRKYQVMAESVQTLHLEIIQECCSSSVTREMIEGPMSSLSSSLMSWDGTFSSSSSNRIDHIKDLSAWKRAILQFKPSIATDNNNKSNSNNNNNNNNTVNHSQLSHDSGCTSSSNDSSSTWYQDLSLEELQLMKNRLENILGLFRSAQRRKESTNLQWQAQADLMKQDAASKYLLYCQYGRII</sequence>
<keyword evidence="1" id="KW-0175">Coiled coil</keyword>
<dbReference type="EMBL" id="JAGRRH010000020">
    <property type="protein sequence ID" value="KAG7347244.1"/>
    <property type="molecule type" value="Genomic_DNA"/>
</dbReference>
<feature type="region of interest" description="Disordered" evidence="2">
    <location>
        <begin position="28"/>
        <end position="109"/>
    </location>
</feature>
<keyword evidence="5" id="KW-1185">Reference proteome</keyword>
<dbReference type="PANTHER" id="PTHR20916">
    <property type="entry name" value="CYSTEINE AND GLYCINE-RICH PROTEIN 2 BINDING PROTEIN"/>
    <property type="match status" value="1"/>
</dbReference>
<feature type="coiled-coil region" evidence="1">
    <location>
        <begin position="318"/>
        <end position="359"/>
    </location>
</feature>
<feature type="compositionally biased region" description="Low complexity" evidence="2">
    <location>
        <begin position="440"/>
        <end position="454"/>
    </location>
</feature>